<evidence type="ECO:0000313" key="2">
    <source>
        <dbReference type="Proteomes" id="UP000663929"/>
    </source>
</evidence>
<dbReference type="Proteomes" id="UP000663929">
    <property type="component" value="Chromosome"/>
</dbReference>
<evidence type="ECO:0000313" key="1">
    <source>
        <dbReference type="EMBL" id="QTD49898.1"/>
    </source>
</evidence>
<dbReference type="RefSeq" id="WP_237379529.1">
    <property type="nucleotide sequence ID" value="NZ_CP071793.1"/>
</dbReference>
<gene>
    <name evidence="1" type="ORF">J3U87_30315</name>
</gene>
<dbReference type="AlphaFoldDB" id="A0A8A4TLY9"/>
<dbReference type="EMBL" id="CP071793">
    <property type="protein sequence ID" value="QTD49898.1"/>
    <property type="molecule type" value="Genomic_DNA"/>
</dbReference>
<proteinExistence type="predicted"/>
<organism evidence="1 2">
    <name type="scientific">Sulfidibacter corallicola</name>
    <dbReference type="NCBI Taxonomy" id="2818388"/>
    <lineage>
        <taxon>Bacteria</taxon>
        <taxon>Pseudomonadati</taxon>
        <taxon>Acidobacteriota</taxon>
        <taxon>Holophagae</taxon>
        <taxon>Acanthopleuribacterales</taxon>
        <taxon>Acanthopleuribacteraceae</taxon>
        <taxon>Sulfidibacter</taxon>
    </lineage>
</organism>
<accession>A0A8A4TLY9</accession>
<name>A0A8A4TLY9_SULCO</name>
<reference evidence="1" key="1">
    <citation type="submission" date="2021-03" db="EMBL/GenBank/DDBJ databases">
        <title>Acanthopleuribacteraceae sp. M133.</title>
        <authorList>
            <person name="Wang G."/>
        </authorList>
    </citation>
    <scope>NUCLEOTIDE SEQUENCE</scope>
    <source>
        <strain evidence="1">M133</strain>
    </source>
</reference>
<protein>
    <submittedName>
        <fullName evidence="1">Uncharacterized protein</fullName>
    </submittedName>
</protein>
<keyword evidence="2" id="KW-1185">Reference proteome</keyword>
<dbReference type="KEGG" id="scor:J3U87_30315"/>
<sequence length="72" mass="8272">MLKKFTVIVLTLMLIVGFNAWALTRGCFDCEWFNEEGHCVYGGEYSTGCRLLWRSGNRICFEVWEGTCAQIP</sequence>